<dbReference type="AlphaFoldDB" id="A0A484FEJ5"/>
<name>A0A484FEJ5_COLOR</name>
<proteinExistence type="predicted"/>
<keyword evidence="2" id="KW-1185">Reference proteome</keyword>
<gene>
    <name evidence="1" type="ORF">Cob_v010320</name>
</gene>
<dbReference type="EMBL" id="AMCV02000033">
    <property type="protein sequence ID" value="TDZ16750.1"/>
    <property type="molecule type" value="Genomic_DNA"/>
</dbReference>
<evidence type="ECO:0000313" key="2">
    <source>
        <dbReference type="Proteomes" id="UP000014480"/>
    </source>
</evidence>
<reference evidence="2" key="2">
    <citation type="journal article" date="2019" name="Mol. Plant Microbe Interact.">
        <title>Genome sequence resources for four phytopathogenic fungi from the Colletotrichum orbiculare species complex.</title>
        <authorList>
            <person name="Gan P."/>
            <person name="Tsushima A."/>
            <person name="Narusaka M."/>
            <person name="Narusaka Y."/>
            <person name="Takano Y."/>
            <person name="Kubo Y."/>
            <person name="Shirasu K."/>
        </authorList>
    </citation>
    <scope>GENOME REANNOTATION</scope>
    <source>
        <strain evidence="2">104-T / ATCC 96160 / CBS 514.97 / LARS 414 / MAFF 240422</strain>
    </source>
</reference>
<sequence length="129" mass="14093">MLPNEIAQIECSRSFLLFCQYLLPCQAHSPPPYPSSPSDVSRGDELFSSSHLPTHLPARWFISYTTAAYQVVTLTKQQAHPRTPSGCGCLVCLCTLGTASTVSTTCLLDIQAQLQVTSISISQYFNPLP</sequence>
<comment type="caution">
    <text evidence="1">The sequence shown here is derived from an EMBL/GenBank/DDBJ whole genome shotgun (WGS) entry which is preliminary data.</text>
</comment>
<dbReference type="Proteomes" id="UP000014480">
    <property type="component" value="Unassembled WGS sequence"/>
</dbReference>
<reference evidence="2" key="1">
    <citation type="journal article" date="2013" name="New Phytol.">
        <title>Comparative genomic and transcriptomic analyses reveal the hemibiotrophic stage shift of Colletotrichum fungi.</title>
        <authorList>
            <person name="Gan P."/>
            <person name="Ikeda K."/>
            <person name="Irieda H."/>
            <person name="Narusaka M."/>
            <person name="O'Connell R.J."/>
            <person name="Narusaka Y."/>
            <person name="Takano Y."/>
            <person name="Kubo Y."/>
            <person name="Shirasu K."/>
        </authorList>
    </citation>
    <scope>NUCLEOTIDE SEQUENCE [LARGE SCALE GENOMIC DNA]</scope>
    <source>
        <strain evidence="2">104-T / ATCC 96160 / CBS 514.97 / LARS 414 / MAFF 240422</strain>
    </source>
</reference>
<evidence type="ECO:0000313" key="1">
    <source>
        <dbReference type="EMBL" id="TDZ16750.1"/>
    </source>
</evidence>
<accession>A0A484FEJ5</accession>
<organism evidence="1 2">
    <name type="scientific">Colletotrichum orbiculare (strain 104-T / ATCC 96160 / CBS 514.97 / LARS 414 / MAFF 240422)</name>
    <name type="common">Cucumber anthracnose fungus</name>
    <name type="synonym">Colletotrichum lagenarium</name>
    <dbReference type="NCBI Taxonomy" id="1213857"/>
    <lineage>
        <taxon>Eukaryota</taxon>
        <taxon>Fungi</taxon>
        <taxon>Dikarya</taxon>
        <taxon>Ascomycota</taxon>
        <taxon>Pezizomycotina</taxon>
        <taxon>Sordariomycetes</taxon>
        <taxon>Hypocreomycetidae</taxon>
        <taxon>Glomerellales</taxon>
        <taxon>Glomerellaceae</taxon>
        <taxon>Colletotrichum</taxon>
        <taxon>Colletotrichum orbiculare species complex</taxon>
    </lineage>
</organism>
<protein>
    <submittedName>
        <fullName evidence="1">Uncharacterized protein</fullName>
    </submittedName>
</protein>